<sequence>MQLSEITFEYWPTERLIPYSRNPRKNDHAVDQMAGAIRDFGFRIPIIAKSTGEICDGHLRYKAALRLGLEKVPVILADDLTETQIKAFRILANRSATWAEWDEDLLRLELEELEEADFDLALTGFDADELLEIMAGEETTTEGHTDEDAAPEVPVVPVSKPSDVWIMGKHRLLCGDSTDAASFALLMAGEKSSMVFTDPPYGVNYANSAKDKLRGTNRPILNDNLGEDFEPFLKAALTPMIAHCQGAIYIAMSSSELDTLQAAFRAAGGKWSTFIIWAKNTFTLGRSDYQRQYEPILYGWPEGSTRHWCGDRDQGDVWHFNKPRVNDLHPTMKPVELVERAIRNSSRPGDIVLDPFGGSGTTLIAAEKSGRQARLIELDPKYVDVIVRRWQEYAGAQAVREVDGVRFDDLVGTTETADASDELDAEEVL</sequence>
<dbReference type="InterPro" id="IPR036086">
    <property type="entry name" value="ParB/Sulfiredoxin_sf"/>
</dbReference>
<comment type="similarity">
    <text evidence="1 4">Belongs to the N(4)/N(6)-methyltransferase family.</text>
</comment>
<accession>A0A850RFD8</accession>
<evidence type="ECO:0000313" key="7">
    <source>
        <dbReference type="Proteomes" id="UP000592294"/>
    </source>
</evidence>
<proteinExistence type="inferred from homology"/>
<evidence type="ECO:0000256" key="1">
    <source>
        <dbReference type="ARBA" id="ARBA00006594"/>
    </source>
</evidence>
<evidence type="ECO:0000256" key="3">
    <source>
        <dbReference type="ARBA" id="ARBA00022679"/>
    </source>
</evidence>
<comment type="caution">
    <text evidence="6">The sequence shown here is derived from an EMBL/GenBank/DDBJ whole genome shotgun (WGS) entry which is preliminary data.</text>
</comment>
<dbReference type="SUPFAM" id="SSF110849">
    <property type="entry name" value="ParB/Sulfiredoxin"/>
    <property type="match status" value="1"/>
</dbReference>
<dbReference type="GO" id="GO:0032259">
    <property type="term" value="P:methylation"/>
    <property type="evidence" value="ECO:0007669"/>
    <property type="project" value="UniProtKB-KW"/>
</dbReference>
<dbReference type="SUPFAM" id="SSF53335">
    <property type="entry name" value="S-adenosyl-L-methionine-dependent methyltransferases"/>
    <property type="match status" value="1"/>
</dbReference>
<dbReference type="InterPro" id="IPR002052">
    <property type="entry name" value="DNA_methylase_N6_adenine_CS"/>
</dbReference>
<protein>
    <recommendedName>
        <fullName evidence="4">Methyltransferase</fullName>
        <ecNumber evidence="4">2.1.1.-</ecNumber>
    </recommendedName>
</protein>
<dbReference type="GO" id="GO:0008170">
    <property type="term" value="F:N-methyltransferase activity"/>
    <property type="evidence" value="ECO:0007669"/>
    <property type="project" value="InterPro"/>
</dbReference>
<dbReference type="PIRSF" id="PIRSF036758">
    <property type="entry name" value="Aden_M_ParB"/>
    <property type="match status" value="1"/>
</dbReference>
<dbReference type="EC" id="2.1.1.-" evidence="4"/>
<name>A0A850RFD8_9GAMM</name>
<dbReference type="InterPro" id="IPR002941">
    <property type="entry name" value="DNA_methylase_N4/N6"/>
</dbReference>
<evidence type="ECO:0000259" key="5">
    <source>
        <dbReference type="SMART" id="SM00470"/>
    </source>
</evidence>
<dbReference type="RefSeq" id="WP_176976820.1">
    <property type="nucleotide sequence ID" value="NZ_JABZEO010000007.1"/>
</dbReference>
<dbReference type="GO" id="GO:0003677">
    <property type="term" value="F:DNA binding"/>
    <property type="evidence" value="ECO:0007669"/>
    <property type="project" value="InterPro"/>
</dbReference>
<dbReference type="SMART" id="SM00470">
    <property type="entry name" value="ParB"/>
    <property type="match status" value="1"/>
</dbReference>
<dbReference type="InterPro" id="IPR003115">
    <property type="entry name" value="ParB_N"/>
</dbReference>
<evidence type="ECO:0000256" key="4">
    <source>
        <dbReference type="RuleBase" id="RU362026"/>
    </source>
</evidence>
<dbReference type="EMBL" id="JABZEO010000007">
    <property type="protein sequence ID" value="NVZ10087.1"/>
    <property type="molecule type" value="Genomic_DNA"/>
</dbReference>
<dbReference type="Proteomes" id="UP000592294">
    <property type="component" value="Unassembled WGS sequence"/>
</dbReference>
<keyword evidence="2 6" id="KW-0489">Methyltransferase</keyword>
<keyword evidence="7" id="KW-1185">Reference proteome</keyword>
<feature type="domain" description="ParB-like N-terminal" evidence="5">
    <location>
        <begin position="9"/>
        <end position="94"/>
    </location>
</feature>
<keyword evidence="3" id="KW-0808">Transferase</keyword>
<dbReference type="PRINTS" id="PR00508">
    <property type="entry name" value="S21N4MTFRASE"/>
</dbReference>
<dbReference type="InterPro" id="IPR029063">
    <property type="entry name" value="SAM-dependent_MTases_sf"/>
</dbReference>
<dbReference type="InterPro" id="IPR015840">
    <property type="entry name" value="DNA_MeTrfase_ParB"/>
</dbReference>
<evidence type="ECO:0000313" key="6">
    <source>
        <dbReference type="EMBL" id="NVZ10087.1"/>
    </source>
</evidence>
<organism evidence="6 7">
    <name type="scientific">Allochromatium humboldtianum</name>
    <dbReference type="NCBI Taxonomy" id="504901"/>
    <lineage>
        <taxon>Bacteria</taxon>
        <taxon>Pseudomonadati</taxon>
        <taxon>Pseudomonadota</taxon>
        <taxon>Gammaproteobacteria</taxon>
        <taxon>Chromatiales</taxon>
        <taxon>Chromatiaceae</taxon>
        <taxon>Allochromatium</taxon>
    </lineage>
</organism>
<dbReference type="Gene3D" id="3.40.50.150">
    <property type="entry name" value="Vaccinia Virus protein VP39"/>
    <property type="match status" value="1"/>
</dbReference>
<gene>
    <name evidence="6" type="ORF">HW932_12535</name>
</gene>
<evidence type="ECO:0000256" key="2">
    <source>
        <dbReference type="ARBA" id="ARBA00022603"/>
    </source>
</evidence>
<dbReference type="InterPro" id="IPR001091">
    <property type="entry name" value="RM_Methyltransferase"/>
</dbReference>
<dbReference type="Pfam" id="PF02195">
    <property type="entry name" value="ParB_N"/>
    <property type="match status" value="1"/>
</dbReference>
<dbReference type="Pfam" id="PF01555">
    <property type="entry name" value="N6_N4_Mtase"/>
    <property type="match status" value="1"/>
</dbReference>
<dbReference type="Gene3D" id="3.90.1530.10">
    <property type="entry name" value="Conserved hypothetical protein from pyrococcus furiosus pfu- 392566-001, ParB domain"/>
    <property type="match status" value="1"/>
</dbReference>
<reference evidence="6 7" key="1">
    <citation type="submission" date="2020-06" db="EMBL/GenBank/DDBJ databases">
        <title>Whole-genome sequence of Allochromatium humboldtianum DSM 21881, type strain.</title>
        <authorList>
            <person name="Kyndt J.A."/>
            <person name="Meyer T.E."/>
        </authorList>
    </citation>
    <scope>NUCLEOTIDE SEQUENCE [LARGE SCALE GENOMIC DNA]</scope>
    <source>
        <strain evidence="6 7">DSM 21881</strain>
    </source>
</reference>
<dbReference type="PROSITE" id="PS00092">
    <property type="entry name" value="N6_MTASE"/>
    <property type="match status" value="1"/>
</dbReference>
<dbReference type="AlphaFoldDB" id="A0A850RFD8"/>